<evidence type="ECO:0000313" key="4">
    <source>
        <dbReference type="EMBL" id="SFW72976.1"/>
    </source>
</evidence>
<dbReference type="Proteomes" id="UP000182248">
    <property type="component" value="Unassembled WGS sequence"/>
</dbReference>
<evidence type="ECO:0000313" key="5">
    <source>
        <dbReference type="Proteomes" id="UP000182248"/>
    </source>
</evidence>
<proteinExistence type="inferred from homology"/>
<dbReference type="InterPro" id="IPR030826">
    <property type="entry name" value="Ribosomal_bTHX/bTHXc/bTHXm"/>
</dbReference>
<dbReference type="GO" id="GO:1990904">
    <property type="term" value="C:ribonucleoprotein complex"/>
    <property type="evidence" value="ECO:0007669"/>
    <property type="project" value="UniProtKB-KW"/>
</dbReference>
<dbReference type="InterPro" id="IPR031414">
    <property type="entry name" value="Ribosomal_bTHX"/>
</dbReference>
<keyword evidence="3" id="KW-0687">Ribonucleoprotein</keyword>
<keyword evidence="2 4" id="KW-0689">Ribosomal protein</keyword>
<comment type="similarity">
    <text evidence="1">Belongs to the bacterial ribosomal protein bTHX family.</text>
</comment>
<gene>
    <name evidence="4" type="ORF">SAMN02927921_03730</name>
</gene>
<evidence type="ECO:0000256" key="2">
    <source>
        <dbReference type="ARBA" id="ARBA00022980"/>
    </source>
</evidence>
<organism evidence="4 5">
    <name type="scientific">Sinomicrobium oceani</name>
    <dbReference type="NCBI Taxonomy" id="1150368"/>
    <lineage>
        <taxon>Bacteria</taxon>
        <taxon>Pseudomonadati</taxon>
        <taxon>Bacteroidota</taxon>
        <taxon>Flavobacteriia</taxon>
        <taxon>Flavobacteriales</taxon>
        <taxon>Flavobacteriaceae</taxon>
        <taxon>Sinomicrobium</taxon>
    </lineage>
</organism>
<name>A0A1K1RLD7_9FLAO</name>
<reference evidence="4 5" key="1">
    <citation type="submission" date="2016-11" db="EMBL/GenBank/DDBJ databases">
        <authorList>
            <person name="Jaros S."/>
            <person name="Januszkiewicz K."/>
            <person name="Wedrychowicz H."/>
        </authorList>
    </citation>
    <scope>NUCLEOTIDE SEQUENCE [LARGE SCALE GENOMIC DNA]</scope>
    <source>
        <strain evidence="4 5">CGMCC 1.12145</strain>
    </source>
</reference>
<evidence type="ECO:0000256" key="1">
    <source>
        <dbReference type="ARBA" id="ARBA00010834"/>
    </source>
</evidence>
<sequence length="45" mass="5182">MGKGDKKTKRGKIIMGSYGKLRPHRRKFKVRSKHIKAETVNTADQ</sequence>
<dbReference type="NCBIfam" id="TIGR04560">
    <property type="entry name" value="ribo_THX"/>
    <property type="match status" value="1"/>
</dbReference>
<dbReference type="RefSeq" id="WP_072318976.1">
    <property type="nucleotide sequence ID" value="NZ_FPJE01000029.1"/>
</dbReference>
<dbReference type="AlphaFoldDB" id="A0A1K1RLD7"/>
<protein>
    <submittedName>
        <fullName evidence="4">RPS31 30S ribosomal protein S31</fullName>
    </submittedName>
</protein>
<dbReference type="GO" id="GO:0005840">
    <property type="term" value="C:ribosome"/>
    <property type="evidence" value="ECO:0007669"/>
    <property type="project" value="UniProtKB-KW"/>
</dbReference>
<accession>A0A1K1RLD7</accession>
<dbReference type="Pfam" id="PF17070">
    <property type="entry name" value="Thx"/>
    <property type="match status" value="1"/>
</dbReference>
<evidence type="ECO:0000256" key="3">
    <source>
        <dbReference type="ARBA" id="ARBA00023274"/>
    </source>
</evidence>
<keyword evidence="5" id="KW-1185">Reference proteome</keyword>
<dbReference type="EMBL" id="FPJE01000029">
    <property type="protein sequence ID" value="SFW72976.1"/>
    <property type="molecule type" value="Genomic_DNA"/>
</dbReference>
<dbReference type="OrthoDB" id="965797at2"/>